<feature type="domain" description="Glycosyl transferase family 1" evidence="1">
    <location>
        <begin position="215"/>
        <end position="384"/>
    </location>
</feature>
<organism evidence="3 4">
    <name type="scientific">Candidatus Kaiserbacteria bacterium RIFCSPLOWO2_01_FULL_54_13</name>
    <dbReference type="NCBI Taxonomy" id="1798512"/>
    <lineage>
        <taxon>Bacteria</taxon>
        <taxon>Candidatus Kaiseribacteriota</taxon>
    </lineage>
</organism>
<evidence type="ECO:0000259" key="2">
    <source>
        <dbReference type="Pfam" id="PF13439"/>
    </source>
</evidence>
<dbReference type="InterPro" id="IPR028098">
    <property type="entry name" value="Glyco_trans_4-like_N"/>
</dbReference>
<dbReference type="PANTHER" id="PTHR45947">
    <property type="entry name" value="SULFOQUINOVOSYL TRANSFERASE SQD2"/>
    <property type="match status" value="1"/>
</dbReference>
<feature type="domain" description="Glycosyltransferase subfamily 4-like N-terminal" evidence="2">
    <location>
        <begin position="15"/>
        <end position="203"/>
    </location>
</feature>
<dbReference type="Pfam" id="PF13439">
    <property type="entry name" value="Glyco_transf_4"/>
    <property type="match status" value="1"/>
</dbReference>
<comment type="caution">
    <text evidence="3">The sequence shown here is derived from an EMBL/GenBank/DDBJ whole genome shotgun (WGS) entry which is preliminary data.</text>
</comment>
<dbReference type="GO" id="GO:0016757">
    <property type="term" value="F:glycosyltransferase activity"/>
    <property type="evidence" value="ECO:0007669"/>
    <property type="project" value="InterPro"/>
</dbReference>
<dbReference type="PANTHER" id="PTHR45947:SF3">
    <property type="entry name" value="SULFOQUINOVOSYL TRANSFERASE SQD2"/>
    <property type="match status" value="1"/>
</dbReference>
<protein>
    <recommendedName>
        <fullName evidence="5">Glycosyl transferase family 1 domain-containing protein</fullName>
    </recommendedName>
</protein>
<evidence type="ECO:0000313" key="4">
    <source>
        <dbReference type="Proteomes" id="UP000177372"/>
    </source>
</evidence>
<dbReference type="AlphaFoldDB" id="A0A1F6F3C3"/>
<proteinExistence type="predicted"/>
<accession>A0A1F6F3C3</accession>
<dbReference type="SUPFAM" id="SSF53756">
    <property type="entry name" value="UDP-Glycosyltransferase/glycogen phosphorylase"/>
    <property type="match status" value="1"/>
</dbReference>
<name>A0A1F6F3C3_9BACT</name>
<dbReference type="STRING" id="1798512.A3A39_04270"/>
<evidence type="ECO:0000259" key="1">
    <source>
        <dbReference type="Pfam" id="PF00534"/>
    </source>
</evidence>
<reference evidence="3 4" key="1">
    <citation type="journal article" date="2016" name="Nat. Commun.">
        <title>Thousands of microbial genomes shed light on interconnected biogeochemical processes in an aquifer system.</title>
        <authorList>
            <person name="Anantharaman K."/>
            <person name="Brown C.T."/>
            <person name="Hug L.A."/>
            <person name="Sharon I."/>
            <person name="Castelle C.J."/>
            <person name="Probst A.J."/>
            <person name="Thomas B.C."/>
            <person name="Singh A."/>
            <person name="Wilkins M.J."/>
            <person name="Karaoz U."/>
            <person name="Brodie E.L."/>
            <person name="Williams K.H."/>
            <person name="Hubbard S.S."/>
            <person name="Banfield J.F."/>
        </authorList>
    </citation>
    <scope>NUCLEOTIDE SEQUENCE [LARGE SCALE GENOMIC DNA]</scope>
</reference>
<dbReference type="InterPro" id="IPR001296">
    <property type="entry name" value="Glyco_trans_1"/>
</dbReference>
<gene>
    <name evidence="3" type="ORF">A3A39_04270</name>
</gene>
<dbReference type="Pfam" id="PF00534">
    <property type="entry name" value="Glycos_transf_1"/>
    <property type="match status" value="1"/>
</dbReference>
<dbReference type="Proteomes" id="UP000177372">
    <property type="component" value="Unassembled WGS sequence"/>
</dbReference>
<evidence type="ECO:0000313" key="3">
    <source>
        <dbReference type="EMBL" id="OGG80372.1"/>
    </source>
</evidence>
<evidence type="ECO:0008006" key="5">
    <source>
        <dbReference type="Google" id="ProtNLM"/>
    </source>
</evidence>
<dbReference type="InterPro" id="IPR050194">
    <property type="entry name" value="Glycosyltransferase_grp1"/>
</dbReference>
<sequence length="411" mass="46262">MKRVLIFSLAYVPYIGGAELAIKEITDRIDPWEYEFDMVTLRFDRNLPEVEHIGNITVHRIGFTSQYVKVSDRALPLSCRLAKILFPFTSFFKALSLHRTNRYDMIWAMMANQAGFGALFFSASLKLRRTSKHAPFFLELQDGTPYERLRARPLLRLVWPLYRRIYTKADAVKAISKFIEKVARSVGYEGSLHVIPNGVDIARFSITPPEDEAVELKQKLGKSMGDVFLFTASRLVLSRGVEDVIRALASLPSHVKFLIAGDGEDREKLGMIAKKSGVAGRVVFLGHINHAGLPLYFKVSDIFVRPSIIEGMGSAFVEAFAAGIPVVATPVGGIPDFLFDPDRNPDYEPTGLFCNVRDPESIARAVKRYMNDPVLTARIVKNARALAEEKYDWNLITRDMKARIFDPLTTV</sequence>
<dbReference type="EMBL" id="MFLZ01000009">
    <property type="protein sequence ID" value="OGG80372.1"/>
    <property type="molecule type" value="Genomic_DNA"/>
</dbReference>
<dbReference type="Gene3D" id="3.40.50.2000">
    <property type="entry name" value="Glycogen Phosphorylase B"/>
    <property type="match status" value="2"/>
</dbReference>